<evidence type="ECO:0000313" key="12">
    <source>
        <dbReference type="Proteomes" id="UP000278327"/>
    </source>
</evidence>
<evidence type="ECO:0000256" key="4">
    <source>
        <dbReference type="ARBA" id="ARBA00022684"/>
    </source>
</evidence>
<dbReference type="GO" id="GO:0005829">
    <property type="term" value="C:cytosol"/>
    <property type="evidence" value="ECO:0007669"/>
    <property type="project" value="TreeGrafter"/>
</dbReference>
<dbReference type="GO" id="GO:0046872">
    <property type="term" value="F:metal ion binding"/>
    <property type="evidence" value="ECO:0007669"/>
    <property type="project" value="TreeGrafter"/>
</dbReference>
<keyword evidence="4 8" id="KW-0317">Glutathione biosynthesis</keyword>
<proteinExistence type="inferred from homology"/>
<dbReference type="InterPro" id="IPR006334">
    <property type="entry name" value="Glut_cys_ligase"/>
</dbReference>
<evidence type="ECO:0000256" key="5">
    <source>
        <dbReference type="ARBA" id="ARBA00022741"/>
    </source>
</evidence>
<dbReference type="InterPro" id="IPR014746">
    <property type="entry name" value="Gln_synth/guanido_kin_cat_dom"/>
</dbReference>
<dbReference type="SUPFAM" id="SSF55931">
    <property type="entry name" value="Glutamine synthetase/guanido kinase"/>
    <property type="match status" value="1"/>
</dbReference>
<dbReference type="GO" id="GO:0005524">
    <property type="term" value="F:ATP binding"/>
    <property type="evidence" value="ECO:0007669"/>
    <property type="project" value="UniProtKB-KW"/>
</dbReference>
<evidence type="ECO:0000313" key="11">
    <source>
        <dbReference type="EMBL" id="RNL37382.1"/>
    </source>
</evidence>
<evidence type="ECO:0000256" key="3">
    <source>
        <dbReference type="ARBA" id="ARBA00022598"/>
    </source>
</evidence>
<keyword evidence="3 8" id="KW-0436">Ligase</keyword>
<evidence type="ECO:0000256" key="8">
    <source>
        <dbReference type="RuleBase" id="RU003544"/>
    </source>
</evidence>
<dbReference type="Gene3D" id="3.30.590.20">
    <property type="match status" value="1"/>
</dbReference>
<dbReference type="GO" id="GO:0006750">
    <property type="term" value="P:glutathione biosynthetic process"/>
    <property type="evidence" value="ECO:0007669"/>
    <property type="project" value="UniProtKB-UniPathway"/>
</dbReference>
<dbReference type="PANTHER" id="PTHR38761">
    <property type="entry name" value="GLUTAMATE--CYSTEINE LIGASE"/>
    <property type="match status" value="1"/>
</dbReference>
<feature type="domain" description="Glutamate--cysteine ligase" evidence="10">
    <location>
        <begin position="7"/>
        <end position="257"/>
    </location>
</feature>
<evidence type="ECO:0000256" key="2">
    <source>
        <dbReference type="ARBA" id="ARBA00012220"/>
    </source>
</evidence>
<dbReference type="GO" id="GO:0004357">
    <property type="term" value="F:glutamate-cysteine ligase activity"/>
    <property type="evidence" value="ECO:0007669"/>
    <property type="project" value="UniProtKB-EC"/>
</dbReference>
<reference evidence="11 12" key="1">
    <citation type="journal article" date="2019" name="Microbiol. Resour. Announc.">
        <title>Draft Genome Sequences of Type Strains of Gordonibacter faecihominis, Paraeggerthella hongkongensis, Parvibacter caecicola,Slackia equolifaciens, Slackia faecicanis, and Slackia isoflavoniconvertens.</title>
        <authorList>
            <person name="Danylec N."/>
            <person name="Stoll D.A."/>
            <person name="Dotsch A."/>
            <person name="Huch M."/>
        </authorList>
    </citation>
    <scope>NUCLEOTIDE SEQUENCE [LARGE SCALE GENOMIC DNA]</scope>
    <source>
        <strain evidence="11 12">DSM 18785</strain>
    </source>
</reference>
<dbReference type="PANTHER" id="PTHR38761:SF1">
    <property type="entry name" value="GLUTAMATE--CYSTEINE LIGASE"/>
    <property type="match status" value="1"/>
</dbReference>
<dbReference type="Pfam" id="PF04262">
    <property type="entry name" value="Glu_cys_ligase"/>
    <property type="match status" value="1"/>
</dbReference>
<comment type="similarity">
    <text evidence="8">Belongs to the glutamate--cysteine ligase type 1 family.</text>
</comment>
<evidence type="ECO:0000256" key="1">
    <source>
        <dbReference type="ARBA" id="ARBA00005006"/>
    </source>
</evidence>
<name>A0A3N0ARB8_9ACTN</name>
<evidence type="ECO:0000256" key="6">
    <source>
        <dbReference type="ARBA" id="ARBA00022840"/>
    </source>
</evidence>
<keyword evidence="12" id="KW-1185">Reference proteome</keyword>
<dbReference type="RefSeq" id="WP_117283918.1">
    <property type="nucleotide sequence ID" value="NZ_JAMTCE010000015.1"/>
</dbReference>
<keyword evidence="5" id="KW-0547">Nucleotide-binding</keyword>
<keyword evidence="6" id="KW-0067">ATP-binding</keyword>
<comment type="catalytic activity">
    <reaction evidence="7 9">
        <text>L-cysteine + L-glutamate + ATP = gamma-L-glutamyl-L-cysteine + ADP + phosphate + H(+)</text>
        <dbReference type="Rhea" id="RHEA:13285"/>
        <dbReference type="ChEBI" id="CHEBI:15378"/>
        <dbReference type="ChEBI" id="CHEBI:29985"/>
        <dbReference type="ChEBI" id="CHEBI:30616"/>
        <dbReference type="ChEBI" id="CHEBI:35235"/>
        <dbReference type="ChEBI" id="CHEBI:43474"/>
        <dbReference type="ChEBI" id="CHEBI:58173"/>
        <dbReference type="ChEBI" id="CHEBI:456216"/>
        <dbReference type="EC" id="6.3.2.2"/>
    </reaction>
</comment>
<evidence type="ECO:0000259" key="10">
    <source>
        <dbReference type="Pfam" id="PF04262"/>
    </source>
</evidence>
<accession>A0A3N0ARB8</accession>
<dbReference type="EMBL" id="QICA01000013">
    <property type="protein sequence ID" value="RNL37382.1"/>
    <property type="molecule type" value="Genomic_DNA"/>
</dbReference>
<organism evidence="11 12">
    <name type="scientific">Adlercreutzia equolifaciens subsp. celatus DSM 18785</name>
    <dbReference type="NCBI Taxonomy" id="1121021"/>
    <lineage>
        <taxon>Bacteria</taxon>
        <taxon>Bacillati</taxon>
        <taxon>Actinomycetota</taxon>
        <taxon>Coriobacteriia</taxon>
        <taxon>Eggerthellales</taxon>
        <taxon>Eggerthellaceae</taxon>
        <taxon>Adlercreutzia</taxon>
    </lineage>
</organism>
<dbReference type="EC" id="6.3.2.2" evidence="2 9"/>
<dbReference type="AlphaFoldDB" id="A0A3N0ARB8"/>
<dbReference type="InterPro" id="IPR007370">
    <property type="entry name" value="Glu_cys_ligase"/>
</dbReference>
<dbReference type="UniPathway" id="UPA00142">
    <property type="reaction ID" value="UER00209"/>
</dbReference>
<comment type="pathway">
    <text evidence="1 9">Sulfur metabolism; glutathione biosynthesis; glutathione from L-cysteine and L-glutamate: step 1/2.</text>
</comment>
<comment type="caution">
    <text evidence="11">The sequence shown here is derived from an EMBL/GenBank/DDBJ whole genome shotgun (WGS) entry which is preliminary data.</text>
</comment>
<gene>
    <name evidence="11" type="ORF">DMP10_08075</name>
</gene>
<sequence length="432" mass="49193">MLHAHDESVRAHLLEGGFGLEKESLRIDGGGFLAHTPADFADDVHIVRDFSENQVEVNTPVCATPAEAIQSLEHYNGLVQRAIANLPERELLWPFSNPPYILNEKDIPIAQYFGDDASKTEYREYLSDRYGRYKMAFSGIHLNYSFGEALLRADYEVARAESPDAPATFEAYRDQFYVRLAENCVAYSWILTAVMAASPVMDSSFVEKGKIGGDLFQGLATVRCSELGYWNFFAPILDYTSAKAYADSIQSYIDSGMIRYPSELYYPIRLKNFGPYSLDGLREGISHIELRMVDLNPLVRAGIDERDVLFSQLFLVWAASLPPADLTVKDQVQAVQNFKNAAHYDLKTVKIVMPDGSAHSVVKAAKRIIERMEEFYADFGESVHDCLAFQRRKFEEPECRYAWKIREQYGQGFVARGLQLARQRQREYLEER</sequence>
<protein>
    <recommendedName>
        <fullName evidence="2 9">Glutamate--cysteine ligase</fullName>
        <ecNumber evidence="2 9">6.3.2.2</ecNumber>
    </recommendedName>
</protein>
<dbReference type="Proteomes" id="UP000278327">
    <property type="component" value="Unassembled WGS sequence"/>
</dbReference>
<evidence type="ECO:0000256" key="7">
    <source>
        <dbReference type="ARBA" id="ARBA00048819"/>
    </source>
</evidence>
<evidence type="ECO:0000256" key="9">
    <source>
        <dbReference type="RuleBase" id="RU004391"/>
    </source>
</evidence>